<dbReference type="AlphaFoldDB" id="A0A7C4Y446"/>
<dbReference type="InterPro" id="IPR024096">
    <property type="entry name" value="NO_sig/Golgi_transp_ligand-bd"/>
</dbReference>
<organism evidence="1">
    <name type="scientific">candidate division WOR-3 bacterium</name>
    <dbReference type="NCBI Taxonomy" id="2052148"/>
    <lineage>
        <taxon>Bacteria</taxon>
        <taxon>Bacteria division WOR-3</taxon>
    </lineage>
</organism>
<dbReference type="SUPFAM" id="SSF111126">
    <property type="entry name" value="Ligand-binding domain in the NO signalling and Golgi transport"/>
    <property type="match status" value="1"/>
</dbReference>
<accession>A0A7C4Y446</accession>
<sequence length="179" mass="20951">MGEQLVKGTGIIPVREYIKEKFGDETLKKILNRMPKEYQEYFENLFDVQWYPLEILSTLYTLITEEIGKGDPKVCWEVGRYTAEYGLNKIYKFFLRLGSIKLFVNKGHAMYSTYYKGSELKILKYEENYIEIQIIGIKTSDSHLYSIGGWMEKAGELVGAKNVKVEIDIKDVIYKIHYD</sequence>
<name>A0A7C4Y446_UNCW3</name>
<evidence type="ECO:0008006" key="2">
    <source>
        <dbReference type="Google" id="ProtNLM"/>
    </source>
</evidence>
<gene>
    <name evidence="1" type="ORF">ENV67_01190</name>
</gene>
<dbReference type="GO" id="GO:0020037">
    <property type="term" value="F:heme binding"/>
    <property type="evidence" value="ECO:0007669"/>
    <property type="project" value="InterPro"/>
</dbReference>
<dbReference type="EMBL" id="DTHG01000014">
    <property type="protein sequence ID" value="HGW91141.1"/>
    <property type="molecule type" value="Genomic_DNA"/>
</dbReference>
<reference evidence="1" key="1">
    <citation type="journal article" date="2020" name="mSystems">
        <title>Genome- and Community-Level Interaction Insights into Carbon Utilization and Element Cycling Functions of Hydrothermarchaeota in Hydrothermal Sediment.</title>
        <authorList>
            <person name="Zhou Z."/>
            <person name="Liu Y."/>
            <person name="Xu W."/>
            <person name="Pan J."/>
            <person name="Luo Z.H."/>
            <person name="Li M."/>
        </authorList>
    </citation>
    <scope>NUCLEOTIDE SEQUENCE [LARGE SCALE GENOMIC DNA]</scope>
    <source>
        <strain evidence="1">SpSt-780</strain>
    </source>
</reference>
<protein>
    <recommendedName>
        <fullName evidence="2">DUF2378 family protein</fullName>
    </recommendedName>
</protein>
<comment type="caution">
    <text evidence="1">The sequence shown here is derived from an EMBL/GenBank/DDBJ whole genome shotgun (WGS) entry which is preliminary data.</text>
</comment>
<evidence type="ECO:0000313" key="1">
    <source>
        <dbReference type="EMBL" id="HGW91141.1"/>
    </source>
</evidence>
<proteinExistence type="predicted"/>
<dbReference type="Gene3D" id="3.90.1520.10">
    <property type="entry name" value="H-NOX domain"/>
    <property type="match status" value="1"/>
</dbReference>
<dbReference type="InterPro" id="IPR038158">
    <property type="entry name" value="H-NOX_domain_sf"/>
</dbReference>